<dbReference type="Proteomes" id="UP000023152">
    <property type="component" value="Unassembled WGS sequence"/>
</dbReference>
<evidence type="ECO:0000256" key="2">
    <source>
        <dbReference type="SAM" id="MobiDB-lite"/>
    </source>
</evidence>
<keyword evidence="5" id="KW-1185">Reference proteome</keyword>
<feature type="compositionally biased region" description="Polar residues" evidence="2">
    <location>
        <begin position="137"/>
        <end position="153"/>
    </location>
</feature>
<feature type="region of interest" description="Disordered" evidence="2">
    <location>
        <begin position="123"/>
        <end position="157"/>
    </location>
</feature>
<feature type="compositionally biased region" description="Polar residues" evidence="2">
    <location>
        <begin position="239"/>
        <end position="252"/>
    </location>
</feature>
<feature type="coiled-coil region" evidence="1">
    <location>
        <begin position="10"/>
        <end position="74"/>
    </location>
</feature>
<protein>
    <recommendedName>
        <fullName evidence="3">FH2 domain-containing protein</fullName>
    </recommendedName>
</protein>
<evidence type="ECO:0000256" key="1">
    <source>
        <dbReference type="SAM" id="Coils"/>
    </source>
</evidence>
<proteinExistence type="predicted"/>
<feature type="region of interest" description="Disordered" evidence="2">
    <location>
        <begin position="230"/>
        <end position="279"/>
    </location>
</feature>
<name>X6NA45_RETFI</name>
<reference evidence="4 5" key="1">
    <citation type="journal article" date="2013" name="Curr. Biol.">
        <title>The Genome of the Foraminiferan Reticulomyxa filosa.</title>
        <authorList>
            <person name="Glockner G."/>
            <person name="Hulsmann N."/>
            <person name="Schleicher M."/>
            <person name="Noegel A.A."/>
            <person name="Eichinger L."/>
            <person name="Gallinger C."/>
            <person name="Pawlowski J."/>
            <person name="Sierra R."/>
            <person name="Euteneuer U."/>
            <person name="Pillet L."/>
            <person name="Moustafa A."/>
            <person name="Platzer M."/>
            <person name="Groth M."/>
            <person name="Szafranski K."/>
            <person name="Schliwa M."/>
        </authorList>
    </citation>
    <scope>NUCLEOTIDE SEQUENCE [LARGE SCALE GENOMIC DNA]</scope>
</reference>
<accession>X6NA45</accession>
<comment type="caution">
    <text evidence="4">The sequence shown here is derived from an EMBL/GenBank/DDBJ whole genome shotgun (WGS) entry which is preliminary data.</text>
</comment>
<feature type="compositionally biased region" description="Basic residues" evidence="2">
    <location>
        <begin position="127"/>
        <end position="136"/>
    </location>
</feature>
<organism evidence="4 5">
    <name type="scientific">Reticulomyxa filosa</name>
    <dbReference type="NCBI Taxonomy" id="46433"/>
    <lineage>
        <taxon>Eukaryota</taxon>
        <taxon>Sar</taxon>
        <taxon>Rhizaria</taxon>
        <taxon>Retaria</taxon>
        <taxon>Foraminifera</taxon>
        <taxon>Monothalamids</taxon>
        <taxon>Reticulomyxidae</taxon>
        <taxon>Reticulomyxa</taxon>
    </lineage>
</organism>
<dbReference type="PROSITE" id="PS51444">
    <property type="entry name" value="FH2"/>
    <property type="match status" value="1"/>
</dbReference>
<feature type="domain" description="FH2" evidence="3">
    <location>
        <begin position="1"/>
        <end position="132"/>
    </location>
</feature>
<evidence type="ECO:0000313" key="4">
    <source>
        <dbReference type="EMBL" id="ETO22187.1"/>
    </source>
</evidence>
<dbReference type="Gene3D" id="1.20.58.2220">
    <property type="entry name" value="Formin, FH2 domain"/>
    <property type="match status" value="1"/>
</dbReference>
<keyword evidence="1" id="KW-0175">Coiled coil</keyword>
<feature type="compositionally biased region" description="Acidic residues" evidence="2">
    <location>
        <begin position="269"/>
        <end position="279"/>
    </location>
</feature>
<evidence type="ECO:0000313" key="5">
    <source>
        <dbReference type="Proteomes" id="UP000023152"/>
    </source>
</evidence>
<sequence>MYIYVYMFDSAELEKTIKALKEQFESLEALIRTLREDYFDGDTKHFCTFMEDFISRSQEDMQNLKIKYQNLIKIGLATAQFFQFQLEDSRPESLLRIIQKFLDSLESAKQMLIKLEKDHQQALEKRKKEKEKRQRKLTNGSEINSPSSANLFKSRSKRQNIEEMLQKKKEAQDAEANKLKSDLISAAHKFQERQKNLGRRLSVRFEEQKSMAQGVVPQTVEDNPIKRRVSLMAKENPSEESASVTQSTANNGHHSHLVPLGEVPQSVEGESDEEKEADR</sequence>
<evidence type="ECO:0000259" key="3">
    <source>
        <dbReference type="PROSITE" id="PS51444"/>
    </source>
</evidence>
<dbReference type="SUPFAM" id="SSF101447">
    <property type="entry name" value="Formin homology 2 domain (FH2 domain)"/>
    <property type="match status" value="1"/>
</dbReference>
<gene>
    <name evidence="4" type="ORF">RFI_15013</name>
</gene>
<dbReference type="EMBL" id="ASPP01010959">
    <property type="protein sequence ID" value="ETO22187.1"/>
    <property type="molecule type" value="Genomic_DNA"/>
</dbReference>
<dbReference type="AlphaFoldDB" id="X6NA45"/>
<dbReference type="InterPro" id="IPR042201">
    <property type="entry name" value="FH2_Formin_sf"/>
</dbReference>
<dbReference type="InterPro" id="IPR015425">
    <property type="entry name" value="FH2_Formin"/>
</dbReference>